<accession>A0A5P0ZUD0</accession>
<proteinExistence type="predicted"/>
<organism evidence="3 4">
    <name type="scientific">Companilactobacillus halodurans</name>
    <dbReference type="NCBI Taxonomy" id="2584183"/>
    <lineage>
        <taxon>Bacteria</taxon>
        <taxon>Bacillati</taxon>
        <taxon>Bacillota</taxon>
        <taxon>Bacilli</taxon>
        <taxon>Lactobacillales</taxon>
        <taxon>Lactobacillaceae</taxon>
        <taxon>Companilactobacillus</taxon>
    </lineage>
</organism>
<dbReference type="Proteomes" id="UP000371423">
    <property type="component" value="Unassembled WGS sequence"/>
</dbReference>
<feature type="transmembrane region" description="Helical" evidence="1">
    <location>
        <begin position="7"/>
        <end position="25"/>
    </location>
</feature>
<evidence type="ECO:0000313" key="4">
    <source>
        <dbReference type="Proteomes" id="UP000371423"/>
    </source>
</evidence>
<feature type="transmembrane region" description="Helical" evidence="1">
    <location>
        <begin position="31"/>
        <end position="48"/>
    </location>
</feature>
<keyword evidence="4" id="KW-1185">Reference proteome</keyword>
<dbReference type="OrthoDB" id="2328726at2"/>
<comment type="caution">
    <text evidence="3">The sequence shown here is derived from an EMBL/GenBank/DDBJ whole genome shotgun (WGS) entry which is preliminary data.</text>
</comment>
<name>A0A5P0ZUD0_9LACO</name>
<dbReference type="EMBL" id="VDFP01000010">
    <property type="protein sequence ID" value="MQS75997.1"/>
    <property type="molecule type" value="Genomic_DNA"/>
</dbReference>
<evidence type="ECO:0000313" key="3">
    <source>
        <dbReference type="EMBL" id="MQS96432.1"/>
    </source>
</evidence>
<dbReference type="EMBL" id="VDFO01000002">
    <property type="protein sequence ID" value="MQS96432.1"/>
    <property type="molecule type" value="Genomic_DNA"/>
</dbReference>
<gene>
    <name evidence="3" type="ORF">FHL05_00810</name>
    <name evidence="2" type="ORF">FHL06_06310</name>
</gene>
<dbReference type="AlphaFoldDB" id="A0A5P0ZUD0"/>
<keyword evidence="1" id="KW-0812">Transmembrane</keyword>
<reference evidence="4 5" key="1">
    <citation type="journal article" date="2019" name="Syst. Appl. Microbiol.">
        <title>Polyphasic characterization of two novel Lactobacillus spp. isolated from blown salami packages: Description of Lactobacillus halodurans sp. nov. and Lactobacillus salsicarnum sp. nov.</title>
        <authorList>
            <person name="Schuster J.A."/>
            <person name="Klingl A."/>
            <person name="Vogel R.F."/>
            <person name="Ehrmann M.A."/>
        </authorList>
    </citation>
    <scope>NUCLEOTIDE SEQUENCE [LARGE SCALE GENOMIC DNA]</scope>
    <source>
        <strain evidence="3 4">TMW 1.1920</strain>
        <strain evidence="2 5">TMW 1.2172</strain>
    </source>
</reference>
<keyword evidence="1" id="KW-0472">Membrane</keyword>
<evidence type="ECO:0000313" key="5">
    <source>
        <dbReference type="Proteomes" id="UP000414364"/>
    </source>
</evidence>
<evidence type="ECO:0000313" key="2">
    <source>
        <dbReference type="EMBL" id="MQS75997.1"/>
    </source>
</evidence>
<protein>
    <submittedName>
        <fullName evidence="3">Uncharacterized protein</fullName>
    </submittedName>
</protein>
<dbReference type="RefSeq" id="WP_153385392.1">
    <property type="nucleotide sequence ID" value="NZ_VDFO01000002.1"/>
</dbReference>
<keyword evidence="1" id="KW-1133">Transmembrane helix</keyword>
<evidence type="ECO:0000256" key="1">
    <source>
        <dbReference type="SAM" id="Phobius"/>
    </source>
</evidence>
<dbReference type="Proteomes" id="UP000414364">
    <property type="component" value="Unassembled WGS sequence"/>
</dbReference>
<sequence length="59" mass="6627">MKVWFSYLAIAGLILLGLFDLVNFGLSITTVSTFAIAILFIISLYNSLQNKKMQSKKIK</sequence>